<dbReference type="InterPro" id="IPR005247">
    <property type="entry name" value="YbhB_YbcL/LppC-like"/>
</dbReference>
<organism evidence="2 3">
    <name type="scientific">Streptomyces pimonensis</name>
    <dbReference type="NCBI Taxonomy" id="2860288"/>
    <lineage>
        <taxon>Bacteria</taxon>
        <taxon>Bacillati</taxon>
        <taxon>Actinomycetota</taxon>
        <taxon>Actinomycetes</taxon>
        <taxon>Kitasatosporales</taxon>
        <taxon>Streptomycetaceae</taxon>
        <taxon>Streptomyces</taxon>
    </lineage>
</organism>
<name>A0ABV4JA13_9ACTN</name>
<keyword evidence="2" id="KW-0649">Protein kinase inhibitor</keyword>
<sequence length="147" mass="15748">MDDIDLRSPAFVNHGRLPRRCAKNEGNVSPPLSWSDIPDEASELALLCESLDAAPGSCPLWLVTGIDPRRTGLDAGTGDPGSYEHRNGHGEDGWGGPIASDDEPRRYAFRLYALPAPVSLGHDVTSDAAREVLGRQSISQGILVGLY</sequence>
<dbReference type="InterPro" id="IPR036610">
    <property type="entry name" value="PEBP-like_sf"/>
</dbReference>
<dbReference type="Proteomes" id="UP001567537">
    <property type="component" value="Unassembled WGS sequence"/>
</dbReference>
<dbReference type="SUPFAM" id="SSF49777">
    <property type="entry name" value="PEBP-like"/>
    <property type="match status" value="1"/>
</dbReference>
<dbReference type="InterPro" id="IPR008914">
    <property type="entry name" value="PEBP"/>
</dbReference>
<comment type="similarity">
    <text evidence="1">Belongs to the UPF0098 family.</text>
</comment>
<evidence type="ECO:0000313" key="3">
    <source>
        <dbReference type="Proteomes" id="UP001567537"/>
    </source>
</evidence>
<gene>
    <name evidence="2" type="ORF">KYY02_27535</name>
</gene>
<evidence type="ECO:0000313" key="2">
    <source>
        <dbReference type="EMBL" id="MEZ3182275.1"/>
    </source>
</evidence>
<dbReference type="Pfam" id="PF01161">
    <property type="entry name" value="PBP"/>
    <property type="match status" value="1"/>
</dbReference>
<comment type="caution">
    <text evidence="2">The sequence shown here is derived from an EMBL/GenBank/DDBJ whole genome shotgun (WGS) entry which is preliminary data.</text>
</comment>
<reference evidence="2 3" key="1">
    <citation type="journal article" date="2021" name="Res Sq">
        <title>Streptomyces Pimoensis sp. nov., Isolated From the Taklimakan Desert in Xinjiang, China.</title>
        <authorList>
            <person name="Zhang P."/>
            <person name="Luo X."/>
            <person name="Luo X."/>
            <person name="Liu Z."/>
            <person name="Xia Z."/>
            <person name="Wan C."/>
            <person name="zhang L."/>
        </authorList>
    </citation>
    <scope>NUCLEOTIDE SEQUENCE [LARGE SCALE GENOMIC DNA]</scope>
    <source>
        <strain evidence="2 3">TRM75549</strain>
    </source>
</reference>
<dbReference type="CDD" id="cd00865">
    <property type="entry name" value="PEBP_bact_arch"/>
    <property type="match status" value="1"/>
</dbReference>
<accession>A0ABV4JA13</accession>
<proteinExistence type="inferred from homology"/>
<keyword evidence="3" id="KW-1185">Reference proteome</keyword>
<protein>
    <submittedName>
        <fullName evidence="2">YbhB/YbcL family Raf kinase inhibitor-like protein</fullName>
    </submittedName>
</protein>
<dbReference type="EMBL" id="JAHWZY010000039">
    <property type="protein sequence ID" value="MEZ3182275.1"/>
    <property type="molecule type" value="Genomic_DNA"/>
</dbReference>
<dbReference type="Gene3D" id="3.90.280.10">
    <property type="entry name" value="PEBP-like"/>
    <property type="match status" value="1"/>
</dbReference>
<evidence type="ECO:0000256" key="1">
    <source>
        <dbReference type="ARBA" id="ARBA00007120"/>
    </source>
</evidence>
<dbReference type="GO" id="GO:0004860">
    <property type="term" value="F:protein kinase inhibitor activity"/>
    <property type="evidence" value="ECO:0007669"/>
    <property type="project" value="UniProtKB-KW"/>
</dbReference>
<dbReference type="RefSeq" id="WP_371242755.1">
    <property type="nucleotide sequence ID" value="NZ_JAHWZY010000039.1"/>
</dbReference>